<dbReference type="Gene3D" id="3.30.428.10">
    <property type="entry name" value="HIT-like"/>
    <property type="match status" value="1"/>
</dbReference>
<dbReference type="VEuPathDB" id="FungiDB:A1Q1_00914"/>
<dbReference type="Pfam" id="PF04677">
    <property type="entry name" value="CwfJ_C_1"/>
    <property type="match status" value="1"/>
</dbReference>
<feature type="compositionally biased region" description="Basic and acidic residues" evidence="2">
    <location>
        <begin position="36"/>
        <end position="46"/>
    </location>
</feature>
<evidence type="ECO:0000313" key="5">
    <source>
        <dbReference type="EMBL" id="EJT49901.1"/>
    </source>
</evidence>
<dbReference type="Pfam" id="PF04676">
    <property type="entry name" value="CwfJ_C_2"/>
    <property type="match status" value="1"/>
</dbReference>
<feature type="compositionally biased region" description="Polar residues" evidence="2">
    <location>
        <begin position="53"/>
        <end position="66"/>
    </location>
</feature>
<evidence type="ECO:0000256" key="1">
    <source>
        <dbReference type="ARBA" id="ARBA00006795"/>
    </source>
</evidence>
<feature type="region of interest" description="Disordered" evidence="2">
    <location>
        <begin position="220"/>
        <end position="248"/>
    </location>
</feature>
<dbReference type="GO" id="GO:0000398">
    <property type="term" value="P:mRNA splicing, via spliceosome"/>
    <property type="evidence" value="ECO:0007669"/>
    <property type="project" value="TreeGrafter"/>
</dbReference>
<feature type="compositionally biased region" description="Basic and acidic residues" evidence="2">
    <location>
        <begin position="71"/>
        <end position="83"/>
    </location>
</feature>
<accession>J5T9T4</accession>
<feature type="region of interest" description="Disordered" evidence="2">
    <location>
        <begin position="36"/>
        <end position="135"/>
    </location>
</feature>
<dbReference type="HOGENOM" id="CLU_015540_2_1_1"/>
<evidence type="ECO:0008006" key="7">
    <source>
        <dbReference type="Google" id="ProtNLM"/>
    </source>
</evidence>
<gene>
    <name evidence="5" type="ORF">A1Q1_00914</name>
</gene>
<dbReference type="InterPro" id="IPR040194">
    <property type="entry name" value="Cwf19-like"/>
</dbReference>
<feature type="domain" description="Cwf19-like protein C-terminal" evidence="3">
    <location>
        <begin position="455"/>
        <end position="565"/>
    </location>
</feature>
<name>J5T9T4_TRIAS</name>
<organism evidence="5 6">
    <name type="scientific">Trichosporon asahii var. asahii (strain ATCC 90039 / CBS 2479 / JCM 2466 / KCTC 7840 / NBRC 103889/ NCYC 2677 / UAMH 7654)</name>
    <name type="common">Yeast</name>
    <dbReference type="NCBI Taxonomy" id="1186058"/>
    <lineage>
        <taxon>Eukaryota</taxon>
        <taxon>Fungi</taxon>
        <taxon>Dikarya</taxon>
        <taxon>Basidiomycota</taxon>
        <taxon>Agaricomycotina</taxon>
        <taxon>Tremellomycetes</taxon>
        <taxon>Trichosporonales</taxon>
        <taxon>Trichosporonaceae</taxon>
        <taxon>Trichosporon</taxon>
    </lineage>
</organism>
<dbReference type="GeneID" id="25984428"/>
<sequence length="567" mass="64352">MKLRRLNEQAEEQGVPVESIALERYASMEEYEQALEEKRFLDDRDSRRRSRTASKSGTPSRATPSRATPEPMRRMVFNDDSRPGSRQGFRRPGESPAPGGAGSSGAAGASRVDALKRQESYGTPAKTPIPSVFTPQGITSATAMSTEELNRLQAKVLRAKLMDEPGAEELEKQYEKEVLKSQAALEGRKINDAVEEEGGKVVVQTAVLPTLDGQGRLYDVGLGKEEAPPHPNRRKRNKDPKSRDKEGNIIRYNADDDDMTLDEMVRQEKFGGGASDQKNLDAEMAAQIARDGRFQADLEYMDENSERLARKRMRTDAMKHYKRTQKALDECPYCWHDEADPPRLPETAIVALGKRTYLSCTVYEELTPGHCLIVPIQHALSTLELDDDDWDEIRNFMKCLMRMFAEKNQGVVFFETVLSFRQQRHTVIECVPVPADVFADLPAYFRESLMQVESEWSQHKKVIDFSQRPFRRAMVPNLPYFMVQWDYKGEKGYGHVIEGVDMATEEGDDGDRGGGKFPPYFAAEVIGNLIGAEPRRWMRPARVDRALNKDRARELGTRFQPYNWTVQ</sequence>
<dbReference type="AlphaFoldDB" id="J5T9T4"/>
<dbReference type="RefSeq" id="XP_014181012.1">
    <property type="nucleotide sequence ID" value="XM_014325537.1"/>
</dbReference>
<reference evidence="5 6" key="1">
    <citation type="journal article" date="2012" name="Eukaryot. Cell">
        <title>Draft genome sequence of CBS 2479, the standard type strain of Trichosporon asahii.</title>
        <authorList>
            <person name="Yang R.Y."/>
            <person name="Li H.T."/>
            <person name="Zhu H."/>
            <person name="Zhou G.P."/>
            <person name="Wang M."/>
            <person name="Wang L."/>
        </authorList>
    </citation>
    <scope>NUCLEOTIDE SEQUENCE [LARGE SCALE GENOMIC DNA]</scope>
    <source>
        <strain evidence="6">ATCC 90039 / CBS 2479 / JCM 2466 / KCTC 7840 / NCYC 2677 / UAMH 7654</strain>
    </source>
</reference>
<evidence type="ECO:0000259" key="3">
    <source>
        <dbReference type="Pfam" id="PF04676"/>
    </source>
</evidence>
<dbReference type="PANTHER" id="PTHR12072:SF5">
    <property type="entry name" value="CWF19-LIKE PROTEIN 2"/>
    <property type="match status" value="1"/>
</dbReference>
<dbReference type="SUPFAM" id="SSF54197">
    <property type="entry name" value="HIT-like"/>
    <property type="match status" value="1"/>
</dbReference>
<dbReference type="KEGG" id="tasa:A1Q1_00914"/>
<dbReference type="OrthoDB" id="2113965at2759"/>
<dbReference type="InterPro" id="IPR036265">
    <property type="entry name" value="HIT-like_sf"/>
</dbReference>
<feature type="compositionally biased region" description="Basic and acidic residues" evidence="2">
    <location>
        <begin position="239"/>
        <end position="248"/>
    </location>
</feature>
<dbReference type="Proteomes" id="UP000002748">
    <property type="component" value="Unassembled WGS sequence"/>
</dbReference>
<feature type="domain" description="Cwf19-like C-terminal" evidence="4">
    <location>
        <begin position="320"/>
        <end position="446"/>
    </location>
</feature>
<dbReference type="InterPro" id="IPR006767">
    <property type="entry name" value="Cwf19-like_C_dom-2"/>
</dbReference>
<dbReference type="GO" id="GO:0071014">
    <property type="term" value="C:post-mRNA release spliceosomal complex"/>
    <property type="evidence" value="ECO:0007669"/>
    <property type="project" value="TreeGrafter"/>
</dbReference>
<protein>
    <recommendedName>
        <fullName evidence="7">Cell cycle control protein cwf19</fullName>
    </recommendedName>
</protein>
<dbReference type="EMBL" id="ALBS01000144">
    <property type="protein sequence ID" value="EJT49901.1"/>
    <property type="molecule type" value="Genomic_DNA"/>
</dbReference>
<dbReference type="InterPro" id="IPR006768">
    <property type="entry name" value="Cwf19-like_C_dom-1"/>
</dbReference>
<evidence type="ECO:0000313" key="6">
    <source>
        <dbReference type="Proteomes" id="UP000002748"/>
    </source>
</evidence>
<comment type="caution">
    <text evidence="5">The sequence shown here is derived from an EMBL/GenBank/DDBJ whole genome shotgun (WGS) entry which is preliminary data.</text>
</comment>
<evidence type="ECO:0000256" key="2">
    <source>
        <dbReference type="SAM" id="MobiDB-lite"/>
    </source>
</evidence>
<comment type="similarity">
    <text evidence="1">Belongs to the CWF19 family.</text>
</comment>
<dbReference type="PANTHER" id="PTHR12072">
    <property type="entry name" value="CWF19, CELL CYCLE CONTROL PROTEIN"/>
    <property type="match status" value="1"/>
</dbReference>
<proteinExistence type="inferred from homology"/>
<evidence type="ECO:0000259" key="4">
    <source>
        <dbReference type="Pfam" id="PF04677"/>
    </source>
</evidence>